<comment type="caution">
    <text evidence="4">The sequence shown here is derived from an EMBL/GenBank/DDBJ whole genome shotgun (WGS) entry which is preliminary data.</text>
</comment>
<gene>
    <name evidence="4" type="ORF">B0T16DRAFT_417343</name>
</gene>
<dbReference type="PANTHER" id="PTHR46411">
    <property type="entry name" value="FAMILY ATPASE, PUTATIVE-RELATED"/>
    <property type="match status" value="1"/>
</dbReference>
<evidence type="ECO:0008006" key="6">
    <source>
        <dbReference type="Google" id="ProtNLM"/>
    </source>
</evidence>
<keyword evidence="5" id="KW-1185">Reference proteome</keyword>
<dbReference type="Pfam" id="PF23232">
    <property type="entry name" value="AAA_lid_13"/>
    <property type="match status" value="1"/>
</dbReference>
<dbReference type="GO" id="GO:0005524">
    <property type="term" value="F:ATP binding"/>
    <property type="evidence" value="ECO:0007669"/>
    <property type="project" value="InterPro"/>
</dbReference>
<evidence type="ECO:0000313" key="5">
    <source>
        <dbReference type="Proteomes" id="UP001174936"/>
    </source>
</evidence>
<feature type="compositionally biased region" description="Polar residues" evidence="1">
    <location>
        <begin position="111"/>
        <end position="120"/>
    </location>
</feature>
<evidence type="ECO:0000313" key="4">
    <source>
        <dbReference type="EMBL" id="KAK0644220.1"/>
    </source>
</evidence>
<dbReference type="PANTHER" id="PTHR46411:SF2">
    <property type="entry name" value="AAA+ ATPASE DOMAIN-CONTAINING PROTEIN"/>
    <property type="match status" value="1"/>
</dbReference>
<dbReference type="InterPro" id="IPR027417">
    <property type="entry name" value="P-loop_NTPase"/>
</dbReference>
<dbReference type="InterPro" id="IPR003959">
    <property type="entry name" value="ATPase_AAA_core"/>
</dbReference>
<dbReference type="Pfam" id="PF00004">
    <property type="entry name" value="AAA"/>
    <property type="match status" value="1"/>
</dbReference>
<feature type="region of interest" description="Disordered" evidence="1">
    <location>
        <begin position="1"/>
        <end position="71"/>
    </location>
</feature>
<feature type="region of interest" description="Disordered" evidence="1">
    <location>
        <begin position="351"/>
        <end position="370"/>
    </location>
</feature>
<feature type="domain" description="ATPase AAA-type core" evidence="2">
    <location>
        <begin position="855"/>
        <end position="959"/>
    </location>
</feature>
<organism evidence="4 5">
    <name type="scientific">Cercophora newfieldiana</name>
    <dbReference type="NCBI Taxonomy" id="92897"/>
    <lineage>
        <taxon>Eukaryota</taxon>
        <taxon>Fungi</taxon>
        <taxon>Dikarya</taxon>
        <taxon>Ascomycota</taxon>
        <taxon>Pezizomycotina</taxon>
        <taxon>Sordariomycetes</taxon>
        <taxon>Sordariomycetidae</taxon>
        <taxon>Sordariales</taxon>
        <taxon>Lasiosphaeriaceae</taxon>
        <taxon>Cercophora</taxon>
    </lineage>
</organism>
<sequence>MTPGGKWERERRLIRQPRRTTDTRSSGSESTSTSIGDIRERVRLYQRSVTERESSTHQTRPKTPPLLSLTGTGDDWFARRKRFRQEHIDVGANHGSVSSTERIPAAEPPKSANQLDSAGTGSEGEADIGVHFLKHITISRDQTKEQQHREERLALQAVLAKAKAFDHKIREFHDESEPLSDPEAETDSDSTYISTIDESLRARLVGIGRSAEPIGAFSPPDPTARSSSIELSATVTRPLYTATVQDWRQLTYPGSPKHDHKFPSMAYVPGRRPAEHEVAGVDEWDESDSEPDIRARAPVRVIHRRRRRVAVAQRASDSEGNSMPPGTGVPMEKDEIRRRIAQLNTELETLKSQLNDDSGTGPATTSTNARPTPWRTIYRIKRKAYLGKPEWQHGTKGLRLGASMPIPDVNNFLDRHDEILFLVFKDYNQDAPSVSNAEARDEWDVPPTPHPSVESIWIAKKSMGSAMMCLSETYSDFASVFPGLGFEHEFSSPYLPLFHMFPSWKDHSSRLSSKDKELVTVLFEYVEETMSATYRDVIQQLASGRIFPSSLGYLVKPGDIIVRPKPQLVAYMATDWLKNLGTYQHRKGRNEALKNLTDPRRNRTRQASNRVRKAYMYSDEEESSDSGREISGDEDDDAHVVWTVTGWNWVMNKGGSLARNNDTLGLKVNLHSAEPLDITSFEWYPLRYASDEIRNLLQKRGHTFWRCRERQFVGYAYQPDETDDLESANERFVIDFTTYRKLHPETKKSLRSEHSHDGQQGDSQLEKDFMQREAPPTDETINLSPSVLVGFNLRLKKWVDIEVDRIKDVDWNKKAFENLVVAEDTKHLVQALISNQVKAEKATDLISGKGNGLIILLHGVAELAEKPLYRVTCGDIGTKPEEVEKYLETVLLLGKIWGCVVLLDEADVFLEERSLTDLKRNALVSVFLRVLEYYDGILILTSNRVGTFDQAFKSRIQLALHYDNLKKPQRRKIWRNFFTRLRDLGESETQVDYDDLDDHLDDLAEEEMNGRQIRNAITTARQLAQFDGKRFSYAQLQHVIGIAGRFEGYLKNVRRGYSDDQLARDDGLR</sequence>
<reference evidence="4" key="1">
    <citation type="submission" date="2023-06" db="EMBL/GenBank/DDBJ databases">
        <title>Genome-scale phylogeny and comparative genomics of the fungal order Sordariales.</title>
        <authorList>
            <consortium name="Lawrence Berkeley National Laboratory"/>
            <person name="Hensen N."/>
            <person name="Bonometti L."/>
            <person name="Westerberg I."/>
            <person name="Brannstrom I.O."/>
            <person name="Guillou S."/>
            <person name="Cros-Aarteil S."/>
            <person name="Calhoun S."/>
            <person name="Haridas S."/>
            <person name="Kuo A."/>
            <person name="Mondo S."/>
            <person name="Pangilinan J."/>
            <person name="Riley R."/>
            <person name="Labutti K."/>
            <person name="Andreopoulos B."/>
            <person name="Lipzen A."/>
            <person name="Chen C."/>
            <person name="Yanf M."/>
            <person name="Daum C."/>
            <person name="Ng V."/>
            <person name="Clum A."/>
            <person name="Steindorff A."/>
            <person name="Ohm R."/>
            <person name="Martin F."/>
            <person name="Silar P."/>
            <person name="Natvig D."/>
            <person name="Lalanne C."/>
            <person name="Gautier V."/>
            <person name="Ament-Velasquez S.L."/>
            <person name="Kruys A."/>
            <person name="Hutchinson M.I."/>
            <person name="Powell A.J."/>
            <person name="Barry K."/>
            <person name="Miller A.N."/>
            <person name="Grigoriev I.V."/>
            <person name="Debuchy R."/>
            <person name="Gladieux P."/>
            <person name="Thoren M.H."/>
            <person name="Johannesson H."/>
        </authorList>
    </citation>
    <scope>NUCLEOTIDE SEQUENCE</scope>
    <source>
        <strain evidence="4">SMH2532-1</strain>
    </source>
</reference>
<feature type="compositionally biased region" description="Basic and acidic residues" evidence="1">
    <location>
        <begin position="589"/>
        <end position="601"/>
    </location>
</feature>
<feature type="compositionally biased region" description="Acidic residues" evidence="1">
    <location>
        <begin position="177"/>
        <end position="188"/>
    </location>
</feature>
<feature type="region of interest" description="Disordered" evidence="1">
    <location>
        <begin position="91"/>
        <end position="123"/>
    </location>
</feature>
<evidence type="ECO:0000259" key="3">
    <source>
        <dbReference type="Pfam" id="PF23232"/>
    </source>
</evidence>
<accession>A0AA39Y489</accession>
<protein>
    <recommendedName>
        <fullName evidence="6">ATPase AAA-type core domain-containing protein</fullName>
    </recommendedName>
</protein>
<feature type="compositionally biased region" description="Basic and acidic residues" evidence="1">
    <location>
        <begin position="1"/>
        <end position="13"/>
    </location>
</feature>
<dbReference type="SUPFAM" id="SSF52540">
    <property type="entry name" value="P-loop containing nucleoside triphosphate hydrolases"/>
    <property type="match status" value="1"/>
</dbReference>
<dbReference type="GO" id="GO:0016887">
    <property type="term" value="F:ATP hydrolysis activity"/>
    <property type="evidence" value="ECO:0007669"/>
    <property type="project" value="InterPro"/>
</dbReference>
<evidence type="ECO:0000259" key="2">
    <source>
        <dbReference type="Pfam" id="PF00004"/>
    </source>
</evidence>
<name>A0AA39Y489_9PEZI</name>
<proteinExistence type="predicted"/>
<dbReference type="Proteomes" id="UP001174936">
    <property type="component" value="Unassembled WGS sequence"/>
</dbReference>
<feature type="domain" description="AAA+ ATPase lid" evidence="3">
    <location>
        <begin position="965"/>
        <end position="1055"/>
    </location>
</feature>
<feature type="region of interest" description="Disordered" evidence="1">
    <location>
        <begin position="588"/>
        <end position="634"/>
    </location>
</feature>
<feature type="compositionally biased region" description="Low complexity" evidence="1">
    <location>
        <begin position="23"/>
        <end position="34"/>
    </location>
</feature>
<dbReference type="EMBL" id="JAULSV010000005">
    <property type="protein sequence ID" value="KAK0644220.1"/>
    <property type="molecule type" value="Genomic_DNA"/>
</dbReference>
<dbReference type="Gene3D" id="3.40.50.300">
    <property type="entry name" value="P-loop containing nucleotide triphosphate hydrolases"/>
    <property type="match status" value="1"/>
</dbReference>
<dbReference type="InterPro" id="IPR056599">
    <property type="entry name" value="AAA_lid_fung"/>
</dbReference>
<feature type="region of interest" description="Disordered" evidence="1">
    <location>
        <begin position="311"/>
        <end position="334"/>
    </location>
</feature>
<dbReference type="AlphaFoldDB" id="A0AA39Y489"/>
<feature type="compositionally biased region" description="Basic and acidic residues" evidence="1">
    <location>
        <begin position="37"/>
        <end position="55"/>
    </location>
</feature>
<feature type="region of interest" description="Disordered" evidence="1">
    <location>
        <begin position="171"/>
        <end position="190"/>
    </location>
</feature>
<evidence type="ECO:0000256" key="1">
    <source>
        <dbReference type="SAM" id="MobiDB-lite"/>
    </source>
</evidence>